<protein>
    <recommendedName>
        <fullName evidence="6">ATP-dependent RNA helicase SUV3 DEXQ-box helicase domain-containing protein</fullName>
    </recommendedName>
</protein>
<dbReference type="PANTHER" id="PTHR12131:SF1">
    <property type="entry name" value="ATP-DEPENDENT RNA HELICASE SUPV3L1, MITOCHONDRIAL-RELATED"/>
    <property type="match status" value="1"/>
</dbReference>
<keyword evidence="2" id="KW-0378">Hydrolase</keyword>
<reference evidence="7 8" key="1">
    <citation type="submission" date="2019-02" db="EMBL/GenBank/DDBJ databases">
        <title>Genome sequencing of the rare red list fungi Bondarzewia mesenterica.</title>
        <authorList>
            <person name="Buettner E."/>
            <person name="Kellner H."/>
        </authorList>
    </citation>
    <scope>NUCLEOTIDE SEQUENCE [LARGE SCALE GENOMIC DNA]</scope>
    <source>
        <strain evidence="7 8">DSM 108281</strain>
    </source>
</reference>
<dbReference type="InterPro" id="IPR055206">
    <property type="entry name" value="DEXQc_SUV3"/>
</dbReference>
<evidence type="ECO:0000256" key="1">
    <source>
        <dbReference type="ARBA" id="ARBA00022741"/>
    </source>
</evidence>
<feature type="region of interest" description="Disordered" evidence="5">
    <location>
        <begin position="65"/>
        <end position="89"/>
    </location>
</feature>
<dbReference type="PANTHER" id="PTHR12131">
    <property type="entry name" value="ATP-DEPENDENT RNA AND DNA HELICASE"/>
    <property type="match status" value="1"/>
</dbReference>
<keyword evidence="8" id="KW-1185">Reference proteome</keyword>
<feature type="compositionally biased region" description="Polar residues" evidence="5">
    <location>
        <begin position="76"/>
        <end position="89"/>
    </location>
</feature>
<dbReference type="GO" id="GO:0004386">
    <property type="term" value="F:helicase activity"/>
    <property type="evidence" value="ECO:0007669"/>
    <property type="project" value="UniProtKB-KW"/>
</dbReference>
<gene>
    <name evidence="7" type="ORF">EW146_g9688</name>
</gene>
<dbReference type="OrthoDB" id="6692397at2759"/>
<evidence type="ECO:0000256" key="5">
    <source>
        <dbReference type="SAM" id="MobiDB-lite"/>
    </source>
</evidence>
<dbReference type="EMBL" id="SGPL01000904">
    <property type="protein sequence ID" value="THH06205.1"/>
    <property type="molecule type" value="Genomic_DNA"/>
</dbReference>
<accession>A0A4S4L4E9</accession>
<proteinExistence type="predicted"/>
<evidence type="ECO:0000256" key="2">
    <source>
        <dbReference type="ARBA" id="ARBA00022801"/>
    </source>
</evidence>
<evidence type="ECO:0000256" key="4">
    <source>
        <dbReference type="ARBA" id="ARBA00022840"/>
    </source>
</evidence>
<dbReference type="AlphaFoldDB" id="A0A4S4L4E9"/>
<dbReference type="Pfam" id="PF22527">
    <property type="entry name" value="DEXQc_Suv3"/>
    <property type="match status" value="2"/>
</dbReference>
<evidence type="ECO:0000313" key="7">
    <source>
        <dbReference type="EMBL" id="THH06205.1"/>
    </source>
</evidence>
<dbReference type="GO" id="GO:0016787">
    <property type="term" value="F:hydrolase activity"/>
    <property type="evidence" value="ECO:0007669"/>
    <property type="project" value="UniProtKB-KW"/>
</dbReference>
<feature type="domain" description="ATP-dependent RNA helicase SUV3 DEXQ-box helicase" evidence="6">
    <location>
        <begin position="2"/>
        <end position="59"/>
    </location>
</feature>
<keyword evidence="3" id="KW-0347">Helicase</keyword>
<name>A0A4S4L4E9_9AGAM</name>
<keyword evidence="1" id="KW-0547">Nucleotide-binding</keyword>
<comment type="caution">
    <text evidence="7">The sequence shown here is derived from an EMBL/GenBank/DDBJ whole genome shotgun (WGS) entry which is preliminary data.</text>
</comment>
<evidence type="ECO:0000313" key="8">
    <source>
        <dbReference type="Proteomes" id="UP000310158"/>
    </source>
</evidence>
<dbReference type="GO" id="GO:0005524">
    <property type="term" value="F:ATP binding"/>
    <property type="evidence" value="ECO:0007669"/>
    <property type="project" value="UniProtKB-KW"/>
</dbReference>
<dbReference type="InterPro" id="IPR050699">
    <property type="entry name" value="RNA-DNA_Helicase"/>
</dbReference>
<dbReference type="InterPro" id="IPR027417">
    <property type="entry name" value="P-loop_NTPase"/>
</dbReference>
<sequence>MFFGTRTLHCKIIMHVSLTHSGKTHNALHALVASTSGAYAGPLWLLVHEIHERLNSGQIVPLGMEPDANAEPAEDSNFNTDAKWSNHTQSRGQALRQTCSLLTSEEQKQNLDMSMYSCTIEMLNYEKHYNVVVVDEI</sequence>
<evidence type="ECO:0000256" key="3">
    <source>
        <dbReference type="ARBA" id="ARBA00022806"/>
    </source>
</evidence>
<feature type="domain" description="ATP-dependent RNA helicase SUV3 DEXQ-box helicase" evidence="6">
    <location>
        <begin position="91"/>
        <end position="137"/>
    </location>
</feature>
<keyword evidence="4" id="KW-0067">ATP-binding</keyword>
<dbReference type="Proteomes" id="UP000310158">
    <property type="component" value="Unassembled WGS sequence"/>
</dbReference>
<dbReference type="GO" id="GO:0045025">
    <property type="term" value="C:mitochondrial degradosome"/>
    <property type="evidence" value="ECO:0007669"/>
    <property type="project" value="TreeGrafter"/>
</dbReference>
<dbReference type="GO" id="GO:0000965">
    <property type="term" value="P:mitochondrial RNA 3'-end processing"/>
    <property type="evidence" value="ECO:0007669"/>
    <property type="project" value="TreeGrafter"/>
</dbReference>
<dbReference type="Gene3D" id="3.40.50.300">
    <property type="entry name" value="P-loop containing nucleotide triphosphate hydrolases"/>
    <property type="match status" value="1"/>
</dbReference>
<evidence type="ECO:0000259" key="6">
    <source>
        <dbReference type="Pfam" id="PF22527"/>
    </source>
</evidence>
<organism evidence="7 8">
    <name type="scientific">Bondarzewia mesenterica</name>
    <dbReference type="NCBI Taxonomy" id="1095465"/>
    <lineage>
        <taxon>Eukaryota</taxon>
        <taxon>Fungi</taxon>
        <taxon>Dikarya</taxon>
        <taxon>Basidiomycota</taxon>
        <taxon>Agaricomycotina</taxon>
        <taxon>Agaricomycetes</taxon>
        <taxon>Russulales</taxon>
        <taxon>Bondarzewiaceae</taxon>
        <taxon>Bondarzewia</taxon>
    </lineage>
</organism>